<dbReference type="OrthoDB" id="9775268at2"/>
<dbReference type="InterPro" id="IPR036259">
    <property type="entry name" value="MFS_trans_sf"/>
</dbReference>
<evidence type="ECO:0000313" key="11">
    <source>
        <dbReference type="Proteomes" id="UP000309133"/>
    </source>
</evidence>
<comment type="subcellular location">
    <subcellularLocation>
        <location evidence="1">Cell membrane</location>
        <topology evidence="1">Multi-pass membrane protein</topology>
    </subcellularLocation>
</comment>
<dbReference type="InterPro" id="IPR020846">
    <property type="entry name" value="MFS_dom"/>
</dbReference>
<keyword evidence="2" id="KW-0813">Transport</keyword>
<dbReference type="CDD" id="cd06173">
    <property type="entry name" value="MFS_MefA_like"/>
    <property type="match status" value="1"/>
</dbReference>
<evidence type="ECO:0000256" key="1">
    <source>
        <dbReference type="ARBA" id="ARBA00004651"/>
    </source>
</evidence>
<dbReference type="Proteomes" id="UP000309133">
    <property type="component" value="Unassembled WGS sequence"/>
</dbReference>
<feature type="transmembrane region" description="Helical" evidence="7">
    <location>
        <begin position="223"/>
        <end position="243"/>
    </location>
</feature>
<keyword evidence="5 7" id="KW-1133">Transmembrane helix</keyword>
<feature type="transmembrane region" description="Helical" evidence="7">
    <location>
        <begin position="89"/>
        <end position="122"/>
    </location>
</feature>
<feature type="domain" description="Major facilitator superfamily (MFS) profile" evidence="8">
    <location>
        <begin position="1"/>
        <end position="401"/>
    </location>
</feature>
<dbReference type="InterPro" id="IPR010290">
    <property type="entry name" value="TM_effector"/>
</dbReference>
<dbReference type="PANTHER" id="PTHR23513:SF11">
    <property type="entry name" value="STAPHYLOFERRIN A TRANSPORTER"/>
    <property type="match status" value="1"/>
</dbReference>
<feature type="transmembrane region" description="Helical" evidence="7">
    <location>
        <begin position="374"/>
        <end position="396"/>
    </location>
</feature>
<dbReference type="SUPFAM" id="SSF103473">
    <property type="entry name" value="MFS general substrate transporter"/>
    <property type="match status" value="1"/>
</dbReference>
<comment type="caution">
    <text evidence="9">The sequence shown here is derived from an EMBL/GenBank/DDBJ whole genome shotgun (WGS) entry which is preliminary data.</text>
</comment>
<keyword evidence="4 7" id="KW-0812">Transmembrane</keyword>
<reference evidence="9 11" key="1">
    <citation type="submission" date="2019-04" db="EMBL/GenBank/DDBJ databases">
        <authorList>
            <person name="Jiang L."/>
        </authorList>
    </citation>
    <scope>NUCLEOTIDE SEQUENCE [LARGE SCALE GENOMIC DNA]</scope>
    <source>
        <strain evidence="9 11">YIM 131853</strain>
    </source>
</reference>
<dbReference type="GO" id="GO:0022857">
    <property type="term" value="F:transmembrane transporter activity"/>
    <property type="evidence" value="ECO:0007669"/>
    <property type="project" value="InterPro"/>
</dbReference>
<feature type="transmembrane region" description="Helical" evidence="7">
    <location>
        <begin position="345"/>
        <end position="368"/>
    </location>
</feature>
<evidence type="ECO:0000256" key="2">
    <source>
        <dbReference type="ARBA" id="ARBA00022448"/>
    </source>
</evidence>
<dbReference type="PANTHER" id="PTHR23513">
    <property type="entry name" value="INTEGRAL MEMBRANE EFFLUX PROTEIN-RELATED"/>
    <property type="match status" value="1"/>
</dbReference>
<dbReference type="RefSeq" id="WP_136427079.1">
    <property type="nucleotide sequence ID" value="NZ_SSSM01000003.1"/>
</dbReference>
<dbReference type="GO" id="GO:0005886">
    <property type="term" value="C:plasma membrane"/>
    <property type="evidence" value="ECO:0007669"/>
    <property type="project" value="UniProtKB-SubCell"/>
</dbReference>
<evidence type="ECO:0000256" key="4">
    <source>
        <dbReference type="ARBA" id="ARBA00022692"/>
    </source>
</evidence>
<protein>
    <submittedName>
        <fullName evidence="9">MFS transporter</fullName>
    </submittedName>
</protein>
<feature type="transmembrane region" description="Helical" evidence="7">
    <location>
        <begin position="311"/>
        <end position="333"/>
    </location>
</feature>
<dbReference type="PROSITE" id="PS50850">
    <property type="entry name" value="MFS"/>
    <property type="match status" value="1"/>
</dbReference>
<dbReference type="AlphaFoldDB" id="A0A4S4FLF4"/>
<feature type="transmembrane region" description="Helical" evidence="7">
    <location>
        <begin position="156"/>
        <end position="189"/>
    </location>
</feature>
<dbReference type="EMBL" id="SSSM01000004">
    <property type="protein sequence ID" value="THG30722.1"/>
    <property type="molecule type" value="Genomic_DNA"/>
</dbReference>
<keyword evidence="3" id="KW-1003">Cell membrane</keyword>
<evidence type="ECO:0000313" key="9">
    <source>
        <dbReference type="EMBL" id="THG30722.1"/>
    </source>
</evidence>
<evidence type="ECO:0000313" key="10">
    <source>
        <dbReference type="EMBL" id="THG31959.1"/>
    </source>
</evidence>
<gene>
    <name evidence="10" type="ORF">E6C64_07920</name>
    <name evidence="9" type="ORF">E6C64_08775</name>
</gene>
<sequence length="441" mass="46183">MKAMFASLSWANYRLWFAGALLSNIGAWMQRTAQDWIVLTELSDHNAIAVGITMALQFGPLLFIAPFAGVLVDRINGRKLLVITQTAQAVLAVGLGALVLSGLAQLWMVFVFAFLLGVVTAFDNPARQTFVGELVPAKSLPNAIALNSASFNSARLIGPAIAGVSVAALGAGWVFVINGATFAFVLLALWRLRTDELRVVAKAPRARGQIREGIRYIRGRSDLVVVLMMTFLVGTFGFNFPIFTSTMASIEFGTDADGFGFLLSALAVGSVAGALLSARRERPRVAVVVAAAGGFAVTILIAALVPSYATFAIALVFVGLFSLTFSTSANAFVQTSTAPIMRGRVMSIYMAIFAGTTFVGAPIVGGIADTLGPRWALGVAALSGFAALGIGIVWFVMRRRHAEDSGGPATDQPVGSKASAAPAVTTVAEAPVAEDEHAVVP</sequence>
<keyword evidence="6 7" id="KW-0472">Membrane</keyword>
<name>A0A4S4FLF4_9MICO</name>
<organism evidence="9 11">
    <name type="scientific">Naasia lichenicola</name>
    <dbReference type="NCBI Taxonomy" id="2565933"/>
    <lineage>
        <taxon>Bacteria</taxon>
        <taxon>Bacillati</taxon>
        <taxon>Actinomycetota</taxon>
        <taxon>Actinomycetes</taxon>
        <taxon>Micrococcales</taxon>
        <taxon>Microbacteriaceae</taxon>
        <taxon>Naasia</taxon>
    </lineage>
</organism>
<evidence type="ECO:0000256" key="7">
    <source>
        <dbReference type="SAM" id="Phobius"/>
    </source>
</evidence>
<dbReference type="Pfam" id="PF05977">
    <property type="entry name" value="MFS_3"/>
    <property type="match status" value="1"/>
</dbReference>
<dbReference type="EMBL" id="SSSM01000003">
    <property type="protein sequence ID" value="THG31959.1"/>
    <property type="molecule type" value="Genomic_DNA"/>
</dbReference>
<feature type="transmembrane region" description="Helical" evidence="7">
    <location>
        <begin position="285"/>
        <end position="305"/>
    </location>
</feature>
<evidence type="ECO:0000256" key="3">
    <source>
        <dbReference type="ARBA" id="ARBA00022475"/>
    </source>
</evidence>
<feature type="transmembrane region" description="Helical" evidence="7">
    <location>
        <begin position="258"/>
        <end position="278"/>
    </location>
</feature>
<evidence type="ECO:0000259" key="8">
    <source>
        <dbReference type="PROSITE" id="PS50850"/>
    </source>
</evidence>
<evidence type="ECO:0000256" key="5">
    <source>
        <dbReference type="ARBA" id="ARBA00022989"/>
    </source>
</evidence>
<keyword evidence="11" id="KW-1185">Reference proteome</keyword>
<proteinExistence type="predicted"/>
<dbReference type="Gene3D" id="1.20.1250.20">
    <property type="entry name" value="MFS general substrate transporter like domains"/>
    <property type="match status" value="2"/>
</dbReference>
<feature type="transmembrane region" description="Helical" evidence="7">
    <location>
        <begin position="47"/>
        <end position="68"/>
    </location>
</feature>
<accession>A0A4S4FLF4</accession>
<evidence type="ECO:0000256" key="6">
    <source>
        <dbReference type="ARBA" id="ARBA00023136"/>
    </source>
</evidence>